<keyword evidence="1" id="KW-0863">Zinc-finger</keyword>
<proteinExistence type="predicted"/>
<dbReference type="InterPro" id="IPR039646">
    <property type="entry name" value="ZNHIT2"/>
</dbReference>
<keyword evidence="1" id="KW-0862">Zinc</keyword>
<dbReference type="AlphaFoldDB" id="A0AAD9RGG0"/>
<dbReference type="Gene3D" id="3.30.60.190">
    <property type="match status" value="1"/>
</dbReference>
<dbReference type="Pfam" id="PF04438">
    <property type="entry name" value="zf-HIT"/>
    <property type="match status" value="1"/>
</dbReference>
<reference evidence="3" key="2">
    <citation type="journal article" date="2023" name="Commun. Biol.">
        <title>Intrasexual cuticular hydrocarbon dimorphism in a wasp sheds light on hydrocarbon biosynthesis genes in Hymenoptera.</title>
        <authorList>
            <person name="Moris V.C."/>
            <person name="Podsiadlowski L."/>
            <person name="Martin S."/>
            <person name="Oeyen J.P."/>
            <person name="Donath A."/>
            <person name="Petersen M."/>
            <person name="Wilbrandt J."/>
            <person name="Misof B."/>
            <person name="Liedtke D."/>
            <person name="Thamm M."/>
            <person name="Scheiner R."/>
            <person name="Schmitt T."/>
            <person name="Niehuis O."/>
        </authorList>
    </citation>
    <scope>NUCLEOTIDE SEQUENCE</scope>
    <source>
        <strain evidence="3">GBR_01_08_01A</strain>
    </source>
</reference>
<feature type="domain" description="HIT-type" evidence="2">
    <location>
        <begin position="12"/>
        <end position="45"/>
    </location>
</feature>
<keyword evidence="1" id="KW-0479">Metal-binding</keyword>
<evidence type="ECO:0000256" key="1">
    <source>
        <dbReference type="PROSITE-ProRule" id="PRU00453"/>
    </source>
</evidence>
<gene>
    <name evidence="3" type="ORF">KPH14_008201</name>
</gene>
<sequence>MDRMNAKEVEYCKLCNKKPKSYTCPRCGIGYCNLDCYKSEVHLECSESFYKQCVEEELKSSESDPEARRKMIEILKRVHEGDIENDMSMESEDEEELDSDDEANLLDLETRLKDIDLDNPDQVWAILSDAEKQEFEALVKSGEAYKLLPPWLPWWTIHKKPLIESLDITEEEKHDKHETEYPVIIDVQPFNEQMMISPKIRFNIMNVIYAYTYIALYYNGDYLNCAEEAANTFLSICENMKENKIFDNEEDALESVVQNIKQNEHLSKDVETLSAFAEAGNSILRNPSKMQGTIHTCAALSELWRLLSEAQKEMTVNKHKKEKQLSTKHIQHNKKQNICLSKKIIFACLKKLEFYISWLKTYGKDMYT</sequence>
<keyword evidence="4" id="KW-1185">Reference proteome</keyword>
<name>A0AAD9RGG0_9HYME</name>
<comment type="caution">
    <text evidence="3">The sequence shown here is derived from an EMBL/GenBank/DDBJ whole genome shotgun (WGS) entry which is preliminary data.</text>
</comment>
<reference evidence="3" key="1">
    <citation type="submission" date="2021-08" db="EMBL/GenBank/DDBJ databases">
        <authorList>
            <person name="Misof B."/>
            <person name="Oliver O."/>
            <person name="Podsiadlowski L."/>
            <person name="Donath A."/>
            <person name="Peters R."/>
            <person name="Mayer C."/>
            <person name="Rust J."/>
            <person name="Gunkel S."/>
            <person name="Lesny P."/>
            <person name="Martin S."/>
            <person name="Oeyen J.P."/>
            <person name="Petersen M."/>
            <person name="Panagiotis P."/>
            <person name="Wilbrandt J."/>
            <person name="Tanja T."/>
        </authorList>
    </citation>
    <scope>NUCLEOTIDE SEQUENCE</scope>
    <source>
        <strain evidence="3">GBR_01_08_01A</strain>
        <tissue evidence="3">Thorax + abdomen</tissue>
    </source>
</reference>
<protein>
    <recommendedName>
        <fullName evidence="2">HIT-type domain-containing protein</fullName>
    </recommendedName>
</protein>
<dbReference type="PANTHER" id="PTHR15555:SF0">
    <property type="entry name" value="ZINC FINGER HIT DOMAIN-CONTAINING PROTEIN 2"/>
    <property type="match status" value="1"/>
</dbReference>
<evidence type="ECO:0000313" key="4">
    <source>
        <dbReference type="Proteomes" id="UP001258017"/>
    </source>
</evidence>
<accession>A0AAD9RGG0</accession>
<dbReference type="InterPro" id="IPR007529">
    <property type="entry name" value="Znf_HIT"/>
</dbReference>
<organism evidence="3 4">
    <name type="scientific">Odynerus spinipes</name>
    <dbReference type="NCBI Taxonomy" id="1348599"/>
    <lineage>
        <taxon>Eukaryota</taxon>
        <taxon>Metazoa</taxon>
        <taxon>Ecdysozoa</taxon>
        <taxon>Arthropoda</taxon>
        <taxon>Hexapoda</taxon>
        <taxon>Insecta</taxon>
        <taxon>Pterygota</taxon>
        <taxon>Neoptera</taxon>
        <taxon>Endopterygota</taxon>
        <taxon>Hymenoptera</taxon>
        <taxon>Apocrita</taxon>
        <taxon>Aculeata</taxon>
        <taxon>Vespoidea</taxon>
        <taxon>Vespidae</taxon>
        <taxon>Eumeninae</taxon>
        <taxon>Odynerus</taxon>
    </lineage>
</organism>
<evidence type="ECO:0000313" key="3">
    <source>
        <dbReference type="EMBL" id="KAK2579232.1"/>
    </source>
</evidence>
<dbReference type="Proteomes" id="UP001258017">
    <property type="component" value="Unassembled WGS sequence"/>
</dbReference>
<dbReference type="GO" id="GO:0008270">
    <property type="term" value="F:zinc ion binding"/>
    <property type="evidence" value="ECO:0007669"/>
    <property type="project" value="UniProtKB-UniRule"/>
</dbReference>
<dbReference type="PANTHER" id="PTHR15555">
    <property type="entry name" value="ZINC FINGER HIT DOMAIN CONTAINING PROTEIN 2 PROTEIN FON -RELATED"/>
    <property type="match status" value="1"/>
</dbReference>
<dbReference type="EMBL" id="JAIFRP010000096">
    <property type="protein sequence ID" value="KAK2579232.1"/>
    <property type="molecule type" value="Genomic_DNA"/>
</dbReference>
<dbReference type="PROSITE" id="PS51083">
    <property type="entry name" value="ZF_HIT"/>
    <property type="match status" value="1"/>
</dbReference>
<evidence type="ECO:0000259" key="2">
    <source>
        <dbReference type="PROSITE" id="PS51083"/>
    </source>
</evidence>
<dbReference type="CDD" id="cd23024">
    <property type="entry name" value="zf-HIT_ZNHIT2-3"/>
    <property type="match status" value="1"/>
</dbReference>
<dbReference type="SUPFAM" id="SSF144232">
    <property type="entry name" value="HIT/MYND zinc finger-like"/>
    <property type="match status" value="1"/>
</dbReference>